<comment type="caution">
    <text evidence="2">The sequence shown here is derived from an EMBL/GenBank/DDBJ whole genome shotgun (WGS) entry which is preliminary data.</text>
</comment>
<dbReference type="EMBL" id="LSSM01001574">
    <property type="protein sequence ID" value="OMJ25799.1"/>
    <property type="molecule type" value="Genomic_DNA"/>
</dbReference>
<evidence type="ECO:0000313" key="2">
    <source>
        <dbReference type="EMBL" id="OMJ25799.1"/>
    </source>
</evidence>
<dbReference type="Proteomes" id="UP000187429">
    <property type="component" value="Unassembled WGS sequence"/>
</dbReference>
<organism evidence="2 3">
    <name type="scientific">Smittium culicis</name>
    <dbReference type="NCBI Taxonomy" id="133412"/>
    <lineage>
        <taxon>Eukaryota</taxon>
        <taxon>Fungi</taxon>
        <taxon>Fungi incertae sedis</taxon>
        <taxon>Zoopagomycota</taxon>
        <taxon>Kickxellomycotina</taxon>
        <taxon>Harpellomycetes</taxon>
        <taxon>Harpellales</taxon>
        <taxon>Legeriomycetaceae</taxon>
        <taxon>Smittium</taxon>
    </lineage>
</organism>
<dbReference type="AlphaFoldDB" id="A0A1R1YFX6"/>
<proteinExistence type="predicted"/>
<feature type="region of interest" description="Disordered" evidence="1">
    <location>
        <begin position="270"/>
        <end position="293"/>
    </location>
</feature>
<feature type="compositionally biased region" description="Polar residues" evidence="1">
    <location>
        <begin position="238"/>
        <end position="248"/>
    </location>
</feature>
<sequence>MDAPEFKHQERANLRKKKESNYIFKRTNSKTSNIGPLFLQNKSIDVNDNVDDILTKNSITPRSNNGNEIMNHSYEDRVPNYHMESNIEISETSQAEIKRDNDPHLPNSNNLFSNLSVFIEKGKDSNMGNQNNFRHNHGVTLFNKTNKNHSKAPSRNQTDLSGIMNLGLDKDVDNNLINNDNLNITKQLLSYNSFKNHPLHSSMSDSNKDHIEFTDLIKNDTFSNQKASVSIPNKDENQPTNNFYNIGTENKKNNSDVLLNSRAYSSFEKAEHKNYKTETKDSPDNPNDLNQADTSRLFSGISYSDRSNFGILYSNLNNSQNLRSTIQRNVSNININQKSNVDNFCAYNNDGDLSHSNKTNKDSREIVRKKISFVSNEVSDSKLTGSNLIERTSVLRKSAEIPNSNKLSELSELVRIKKNSFEEKNDTSKAIKKFSNGDNSSNHWFNFSKNVNPELDKYEKHKKQNENLYLDNYDTSSNQGEMRAKEGSFHSSDNFNKYLKYQNITPVLKNDKFFVSAGKDTSLNRVLSWRGSKVPYDDDSAIKSTNYIQHQTKKTAQNRNGNIPHTNMVFDGSYSFYGDNALSDFNGQIDSSYKLRAFFADKSSEQHKSIEESPLIGSGGRIQQFSNAENSNSLDYSSSFSKINKTPIMLQSSSRWSSLAKSPNNERAGVLAGQQGTFDYFNITIYLSNLSIITSYLNT</sequence>
<protein>
    <submittedName>
        <fullName evidence="2">Uncharacterized protein</fullName>
    </submittedName>
</protein>
<feature type="region of interest" description="Disordered" evidence="1">
    <location>
        <begin position="227"/>
        <end position="255"/>
    </location>
</feature>
<feature type="compositionally biased region" description="Polar residues" evidence="1">
    <location>
        <begin position="284"/>
        <end position="293"/>
    </location>
</feature>
<reference evidence="3" key="1">
    <citation type="submission" date="2017-01" db="EMBL/GenBank/DDBJ databases">
        <authorList>
            <person name="Wang Y."/>
            <person name="White M."/>
            <person name="Kvist S."/>
            <person name="Moncalvo J.-M."/>
        </authorList>
    </citation>
    <scope>NUCLEOTIDE SEQUENCE [LARGE SCALE GENOMIC DNA]</scope>
    <source>
        <strain evidence="3">ID-206-W2</strain>
    </source>
</reference>
<feature type="compositionally biased region" description="Basic and acidic residues" evidence="1">
    <location>
        <begin position="270"/>
        <end position="283"/>
    </location>
</feature>
<evidence type="ECO:0000313" key="3">
    <source>
        <dbReference type="Proteomes" id="UP000187429"/>
    </source>
</evidence>
<accession>A0A1R1YFX6</accession>
<keyword evidence="3" id="KW-1185">Reference proteome</keyword>
<name>A0A1R1YFX6_9FUNG</name>
<evidence type="ECO:0000256" key="1">
    <source>
        <dbReference type="SAM" id="MobiDB-lite"/>
    </source>
</evidence>
<gene>
    <name evidence="2" type="ORF">AYI69_g4174</name>
</gene>